<protein>
    <submittedName>
        <fullName evidence="2">Uncharacterized protein</fullName>
    </submittedName>
</protein>
<dbReference type="EMBL" id="NCKV01003464">
    <property type="protein sequence ID" value="RWS25693.1"/>
    <property type="molecule type" value="Genomic_DNA"/>
</dbReference>
<dbReference type="VEuPathDB" id="VectorBase:LDEU006347"/>
<evidence type="ECO:0000256" key="1">
    <source>
        <dbReference type="ARBA" id="ARBA00007398"/>
    </source>
</evidence>
<comment type="similarity">
    <text evidence="1">Belongs to the asteroid family.</text>
</comment>
<dbReference type="Proteomes" id="UP000288716">
    <property type="component" value="Unassembled WGS sequence"/>
</dbReference>
<organism evidence="2 3">
    <name type="scientific">Leptotrombidium deliense</name>
    <dbReference type="NCBI Taxonomy" id="299467"/>
    <lineage>
        <taxon>Eukaryota</taxon>
        <taxon>Metazoa</taxon>
        <taxon>Ecdysozoa</taxon>
        <taxon>Arthropoda</taxon>
        <taxon>Chelicerata</taxon>
        <taxon>Arachnida</taxon>
        <taxon>Acari</taxon>
        <taxon>Acariformes</taxon>
        <taxon>Trombidiformes</taxon>
        <taxon>Prostigmata</taxon>
        <taxon>Anystina</taxon>
        <taxon>Parasitengona</taxon>
        <taxon>Trombiculoidea</taxon>
        <taxon>Trombiculidae</taxon>
        <taxon>Leptotrombidium</taxon>
    </lineage>
</organism>
<dbReference type="PANTHER" id="PTHR15665:SF1">
    <property type="entry name" value="PROTEIN ASTEROID HOMOLOG 1"/>
    <property type="match status" value="1"/>
</dbReference>
<dbReference type="OrthoDB" id="25987at2759"/>
<dbReference type="InterPro" id="IPR026832">
    <property type="entry name" value="Asteroid"/>
</dbReference>
<evidence type="ECO:0000313" key="2">
    <source>
        <dbReference type="EMBL" id="RWS25693.1"/>
    </source>
</evidence>
<gene>
    <name evidence="2" type="ORF">B4U80_13794</name>
</gene>
<accession>A0A443SDU6</accession>
<dbReference type="AlphaFoldDB" id="A0A443SDU6"/>
<evidence type="ECO:0000313" key="3">
    <source>
        <dbReference type="Proteomes" id="UP000288716"/>
    </source>
</evidence>
<reference evidence="2 3" key="1">
    <citation type="journal article" date="2018" name="Gigascience">
        <title>Genomes of trombidid mites reveal novel predicted allergens and laterally-transferred genes associated with secondary metabolism.</title>
        <authorList>
            <person name="Dong X."/>
            <person name="Chaisiri K."/>
            <person name="Xia D."/>
            <person name="Armstrong S.D."/>
            <person name="Fang Y."/>
            <person name="Donnelly M.J."/>
            <person name="Kadowaki T."/>
            <person name="McGarry J.W."/>
            <person name="Darby A.C."/>
            <person name="Makepeace B.L."/>
        </authorList>
    </citation>
    <scope>NUCLEOTIDE SEQUENCE [LARGE SCALE GENOMIC DNA]</scope>
    <source>
        <strain evidence="2">UoL-UT</strain>
    </source>
</reference>
<dbReference type="PANTHER" id="PTHR15665">
    <property type="entry name" value="ASTEROID PROTEIN"/>
    <property type="match status" value="1"/>
</dbReference>
<keyword evidence="3" id="KW-1185">Reference proteome</keyword>
<proteinExistence type="inferred from homology"/>
<name>A0A443SDU6_9ACAR</name>
<dbReference type="InterPro" id="IPR029060">
    <property type="entry name" value="PIN-like_dom_sf"/>
</dbReference>
<comment type="caution">
    <text evidence="2">The sequence shown here is derived from an EMBL/GenBank/DDBJ whole genome shotgun (WGS) entry which is preliminary data.</text>
</comment>
<dbReference type="STRING" id="299467.A0A443SDU6"/>
<sequence>MTTIERLTNRLRQCRSVSKNGVANFALLPMLSKSVFKNIVSELKITLFQSTFEADNEIVVIANHFHCPVLSNDSDFFIFDIEAGFIPLKTLNFTCVKEVKAEKTEEGKQCFIDCNRYNINLLLQHFHGLDKSLLPLFSCLIGNDYTEHSNFQKMLNSLPNAESKLKTRKLRTVSKQEKKMIQLLDWMRYKTKSDIITFLLRFLKLTERETALQEINSILSVYGTVEKSTFFDNLTKGDTYQELSIRLKLPVWFLQNFNSGLIDSSSMNVASMNRLILMPQVEDFTLSSCYDCSVKLQKLYFQLSRNSQHQSQFVVFERNTSVISKKNVEVDVSDLCLHTLQLSSKKELLLLQALNICPESFKSTCNDLQSLIDNVNICVSSEELNCFMHLVDYWLRESIESNTCVYAEFVIALIASVVYNVCVHNKKRMRKSEEVSMNKYFQKYLSAFVPNNGNKFESRIVHFYNQLQAIIMFYFRINALLDNKLPYIRVERVFDGILLYNLTTELLSRPHPRDYITQKFNEVNKLSLLFQFMCDFVMKGKKIERKYSNLPKRKVKRSKKSINNVNETNSRFAALEIE</sequence>
<dbReference type="SUPFAM" id="SSF88723">
    <property type="entry name" value="PIN domain-like"/>
    <property type="match status" value="1"/>
</dbReference>